<dbReference type="Pfam" id="PF13812">
    <property type="entry name" value="PPR_3"/>
    <property type="match status" value="2"/>
</dbReference>
<feature type="repeat" description="PPR" evidence="2">
    <location>
        <begin position="227"/>
        <end position="261"/>
    </location>
</feature>
<dbReference type="GO" id="GO:0070129">
    <property type="term" value="P:regulation of mitochondrial translation"/>
    <property type="evidence" value="ECO:0007669"/>
    <property type="project" value="TreeGrafter"/>
</dbReference>
<keyword evidence="1" id="KW-0677">Repeat</keyword>
<dbReference type="PANTHER" id="PTHR46669:SF1">
    <property type="entry name" value="LEUCINE-RICH PPR MOTIF-CONTAINING PROTEIN, MITOCHONDRIAL"/>
    <property type="match status" value="1"/>
</dbReference>
<dbReference type="InterPro" id="IPR011990">
    <property type="entry name" value="TPR-like_helical_dom_sf"/>
</dbReference>
<organism evidence="4 5">
    <name type="scientific">Pelusios castaneus</name>
    <name type="common">West African mud turtle</name>
    <dbReference type="NCBI Taxonomy" id="367368"/>
    <lineage>
        <taxon>Eukaryota</taxon>
        <taxon>Metazoa</taxon>
        <taxon>Chordata</taxon>
        <taxon>Craniata</taxon>
        <taxon>Vertebrata</taxon>
        <taxon>Euteleostomi</taxon>
        <taxon>Archelosauria</taxon>
        <taxon>Testudinata</taxon>
        <taxon>Testudines</taxon>
        <taxon>Pleurodira</taxon>
        <taxon>Pelomedusidae</taxon>
        <taxon>Pelusios</taxon>
    </lineage>
</organism>
<dbReference type="Gene3D" id="1.25.40.10">
    <property type="entry name" value="Tetratricopeptide repeat domain"/>
    <property type="match status" value="3"/>
</dbReference>
<name>A0A8C8RLF0_9SAUR</name>
<evidence type="ECO:0000256" key="2">
    <source>
        <dbReference type="PROSITE-ProRule" id="PRU00708"/>
    </source>
</evidence>
<dbReference type="InterPro" id="IPR002885">
    <property type="entry name" value="PPR_rpt"/>
</dbReference>
<feature type="repeat" description="PPR" evidence="2">
    <location>
        <begin position="192"/>
        <end position="226"/>
    </location>
</feature>
<proteinExistence type="predicted"/>
<dbReference type="NCBIfam" id="TIGR00756">
    <property type="entry name" value="PPR"/>
    <property type="match status" value="1"/>
</dbReference>
<dbReference type="InterPro" id="IPR057027">
    <property type="entry name" value="TPR_mt"/>
</dbReference>
<reference evidence="4" key="2">
    <citation type="submission" date="2025-09" db="UniProtKB">
        <authorList>
            <consortium name="Ensembl"/>
        </authorList>
    </citation>
    <scope>IDENTIFICATION</scope>
</reference>
<evidence type="ECO:0000259" key="3">
    <source>
        <dbReference type="Pfam" id="PF23276"/>
    </source>
</evidence>
<dbReference type="GO" id="GO:0003730">
    <property type="term" value="F:mRNA 3'-UTR binding"/>
    <property type="evidence" value="ECO:0007669"/>
    <property type="project" value="TreeGrafter"/>
</dbReference>
<feature type="domain" description="Pentatricopeptide repeat-containing protein-mitochondrial" evidence="3">
    <location>
        <begin position="212"/>
        <end position="306"/>
    </location>
</feature>
<evidence type="ECO:0000313" key="5">
    <source>
        <dbReference type="Proteomes" id="UP000694393"/>
    </source>
</evidence>
<dbReference type="Ensembl" id="ENSPCET00000007551.1">
    <property type="protein sequence ID" value="ENSPCEP00000007289.1"/>
    <property type="gene ID" value="ENSPCEG00000005841.1"/>
</dbReference>
<protein>
    <submittedName>
        <fullName evidence="4">Leucine rich pentatricopeptide repeat containing</fullName>
    </submittedName>
</protein>
<evidence type="ECO:0000256" key="1">
    <source>
        <dbReference type="ARBA" id="ARBA00022737"/>
    </source>
</evidence>
<evidence type="ECO:0000313" key="4">
    <source>
        <dbReference type="Ensembl" id="ENSPCEP00000007289.1"/>
    </source>
</evidence>
<dbReference type="GO" id="GO:0005739">
    <property type="term" value="C:mitochondrion"/>
    <property type="evidence" value="ECO:0007669"/>
    <property type="project" value="TreeGrafter"/>
</dbReference>
<accession>A0A8C8RLF0</accession>
<reference evidence="4" key="1">
    <citation type="submission" date="2025-08" db="UniProtKB">
        <authorList>
            <consortium name="Ensembl"/>
        </authorList>
    </citation>
    <scope>IDENTIFICATION</scope>
</reference>
<feature type="repeat" description="PPR" evidence="2">
    <location>
        <begin position="751"/>
        <end position="785"/>
    </location>
</feature>
<dbReference type="InterPro" id="IPR033490">
    <property type="entry name" value="LRP130"/>
</dbReference>
<dbReference type="PROSITE" id="PS51375">
    <property type="entry name" value="PPR"/>
    <property type="match status" value="3"/>
</dbReference>
<dbReference type="GO" id="GO:0005634">
    <property type="term" value="C:nucleus"/>
    <property type="evidence" value="ECO:0007669"/>
    <property type="project" value="TreeGrafter"/>
</dbReference>
<sequence>MAALLSSARRFWPVCSRFLWQPRGAIAPRPSPRVVGLARGPGGTHLINQARVFAVAPEEEKEVKEEPASFISVKRTQNYKWILNKLEDSVKRTGRVTRSFLLEVFHDMCRTANPDSQMTLLLLRGCGFLLPEVPLCERTELAHMMWNKLQRLGAVYDVDHYNALLKVYLQNEHKFSPIEFLSKMEEANVEPNQVTHQRLIAAYCNEGNIEGASKILGFMKTKDLPITETVFGSLVTGHARNGDMKNAENILSVMRDTGIQPGPDTYLALVNAYAEKGDIDNMNKILEKIEQMQNTFLDRDLMQVIFSLAKSGHPQAVQDVLVRMRYQKRYIPDAMNLCLNLITQGFEDTAFQILKAFPSFSSENEIEHNIDYGEFFLRHCVIADKPSSKLRQFCDELKKANMHSAPHLFTLYCALKLKKTALATDLMKAVKEEGLPLRPHYFLPLFVECQKEKNVQGVISILKTMHELGVEPDAEIYTNYVLKNVDDFWTFYALLQESGCPFEATTLFVAVLRYEAVRGRLENVLSLLSSPHTPSVDLRRFSGALNFGMRRSSDVHLWSQITELLYKDGRYCQTPPGPTEAVGHFLYDLIDSMSDLEVQAKEEHLREYFHQLKKMNVVISTNAYRSICKLIDIYHVPELSKVLALLNRGNMGQEAGIRNDAALEIPALEEKLEKLKAENQPIGHVLKKLIFALSAEQDMQKALEVKTKYEPDMVISSYAVLINLCCRHDNIEDALNLKEEMSIKDSSFVLHLKTYLALLEPLVKHGRLEDAINILREMKEKRIPVTDEAVIPFYQILNNAAKQGEVETVNRLVDPILMLDFKRLSPKLCSCLITVHLEKGDVHAALEALMDCFKKYELFPRVHSLLCRLVEEGNTDLQRAVEFLTHKQGEMAMLYNLFFAFISTGKYDEARKIMETPGLRARSGVLQWYAKRCIENNKMECLENMVEMTKDLFDCNRDQMYYYLLELCKINNDWKKAGAIWTKMKKEGFTPSQRTLHLLEDIFKNTYKEMTFHVPENGHEDTLKSAPVSEENARMILKLCKKKEVNEAYDIFLKEQRDTVFPDSVYRTLIIALLFQDSLEAALFVKNIAETRISGFILNNVASSSLIITQVRRDYLKDAMSTLKEVLENNLVPSAQAVTQLVQALAVKGDLESIRTVEKMVENLSHKIGFSQMLFPNNTILAHIRNNNLETAVEYTESFFLSEPQNSNSLSRSMSYVFRKVIEEKLEPALEKLSAMGERLGNQFGIYRPVIDLFLQYVQSGRVDDARFLLQRCGAIAEQKGMLLSFVIRCAKLPSQGEHIQTLLDLIPDFSEKEIAYDYLMKCHALKEDVVSAKALFEKMKAENRHPNDLFLKRFAGLLKKAGEPVPFTEPPESFGFYAKKLSEERKKLDV</sequence>
<keyword evidence="5" id="KW-1185">Reference proteome</keyword>
<dbReference type="Pfam" id="PF23276">
    <property type="entry name" value="TPR_24"/>
    <property type="match status" value="1"/>
</dbReference>
<dbReference type="Proteomes" id="UP000694393">
    <property type="component" value="Unplaced"/>
</dbReference>
<dbReference type="PANTHER" id="PTHR46669">
    <property type="entry name" value="LEUCINE-RICH PPR MOTIF-CONTAINING PROTEIN, MITOCHONDRIAL"/>
    <property type="match status" value="1"/>
</dbReference>